<dbReference type="VEuPathDB" id="FungiDB:ASPCADRAFT_209393"/>
<dbReference type="Gene3D" id="3.30.519.10">
    <property type="entry name" value="Guanine Nucleotide Dissociation Inhibitor, domain 2"/>
    <property type="match status" value="1"/>
</dbReference>
<dbReference type="AlphaFoldDB" id="A0A1R3RG41"/>
<dbReference type="Gene3D" id="3.50.50.60">
    <property type="entry name" value="FAD/NAD(P)-binding domain"/>
    <property type="match status" value="1"/>
</dbReference>
<dbReference type="PANTHER" id="PTHR11787:SF4">
    <property type="entry name" value="CHM, RAB ESCORT PROTEIN 1"/>
    <property type="match status" value="1"/>
</dbReference>
<dbReference type="SUPFAM" id="SSF54373">
    <property type="entry name" value="FAD-linked reductases, C-terminal domain"/>
    <property type="match status" value="1"/>
</dbReference>
<comment type="similarity">
    <text evidence="1 2">Belongs to the Rab GDI family.</text>
</comment>
<evidence type="ECO:0000313" key="4">
    <source>
        <dbReference type="Proteomes" id="UP000188318"/>
    </source>
</evidence>
<proteinExistence type="inferred from homology"/>
<dbReference type="GO" id="GO:0016192">
    <property type="term" value="P:vesicle-mediated transport"/>
    <property type="evidence" value="ECO:0007669"/>
    <property type="project" value="TreeGrafter"/>
</dbReference>
<dbReference type="PANTHER" id="PTHR11787">
    <property type="entry name" value="RAB GDP-DISSOCIATION INHIBITOR"/>
    <property type="match status" value="1"/>
</dbReference>
<organism evidence="3 4">
    <name type="scientific">Aspergillus carbonarius (strain ITEM 5010)</name>
    <dbReference type="NCBI Taxonomy" id="602072"/>
    <lineage>
        <taxon>Eukaryota</taxon>
        <taxon>Fungi</taxon>
        <taxon>Dikarya</taxon>
        <taxon>Ascomycota</taxon>
        <taxon>Pezizomycotina</taxon>
        <taxon>Eurotiomycetes</taxon>
        <taxon>Eurotiomycetidae</taxon>
        <taxon>Eurotiales</taxon>
        <taxon>Aspergillaceae</taxon>
        <taxon>Aspergillus</taxon>
        <taxon>Aspergillus subgen. Circumdati</taxon>
    </lineage>
</organism>
<dbReference type="GO" id="GO:0005968">
    <property type="term" value="C:Rab-protein geranylgeranyltransferase complex"/>
    <property type="evidence" value="ECO:0007669"/>
    <property type="project" value="TreeGrafter"/>
</dbReference>
<evidence type="ECO:0000313" key="3">
    <source>
        <dbReference type="EMBL" id="OOF93443.1"/>
    </source>
</evidence>
<keyword evidence="4" id="KW-1185">Reference proteome</keyword>
<dbReference type="GO" id="GO:0005092">
    <property type="term" value="F:GDP-dissociation inhibitor activity"/>
    <property type="evidence" value="ECO:0007669"/>
    <property type="project" value="UniProtKB-UniRule"/>
</dbReference>
<reference evidence="4" key="1">
    <citation type="journal article" date="2017" name="Genome Biol.">
        <title>Comparative genomics reveals high biological diversity and specific adaptations in the industrially and medically important fungal genus Aspergillus.</title>
        <authorList>
            <person name="de Vries R.P."/>
            <person name="Riley R."/>
            <person name="Wiebenga A."/>
            <person name="Aguilar-Osorio G."/>
            <person name="Amillis S."/>
            <person name="Uchima C.A."/>
            <person name="Anderluh G."/>
            <person name="Asadollahi M."/>
            <person name="Askin M."/>
            <person name="Barry K."/>
            <person name="Battaglia E."/>
            <person name="Bayram O."/>
            <person name="Benocci T."/>
            <person name="Braus-Stromeyer S.A."/>
            <person name="Caldana C."/>
            <person name="Canovas D."/>
            <person name="Cerqueira G.C."/>
            <person name="Chen F."/>
            <person name="Chen W."/>
            <person name="Choi C."/>
            <person name="Clum A."/>
            <person name="Dos Santos R.A."/>
            <person name="Damasio A.R."/>
            <person name="Diallinas G."/>
            <person name="Emri T."/>
            <person name="Fekete E."/>
            <person name="Flipphi M."/>
            <person name="Freyberg S."/>
            <person name="Gallo A."/>
            <person name="Gournas C."/>
            <person name="Habgood R."/>
            <person name="Hainaut M."/>
            <person name="Harispe M.L."/>
            <person name="Henrissat B."/>
            <person name="Hilden K.S."/>
            <person name="Hope R."/>
            <person name="Hossain A."/>
            <person name="Karabika E."/>
            <person name="Karaffa L."/>
            <person name="Karanyi Z."/>
            <person name="Krasevec N."/>
            <person name="Kuo A."/>
            <person name="Kusch H."/>
            <person name="LaButti K."/>
            <person name="Lagendijk E.L."/>
            <person name="Lapidus A."/>
            <person name="Levasseur A."/>
            <person name="Lindquist E."/>
            <person name="Lipzen A."/>
            <person name="Logrieco A.F."/>
            <person name="MacCabe A."/>
            <person name="Maekelae M.R."/>
            <person name="Malavazi I."/>
            <person name="Melin P."/>
            <person name="Meyer V."/>
            <person name="Mielnichuk N."/>
            <person name="Miskei M."/>
            <person name="Molnar A.P."/>
            <person name="Mule G."/>
            <person name="Ngan C.Y."/>
            <person name="Orejas M."/>
            <person name="Orosz E."/>
            <person name="Ouedraogo J.P."/>
            <person name="Overkamp K.M."/>
            <person name="Park H.-S."/>
            <person name="Perrone G."/>
            <person name="Piumi F."/>
            <person name="Punt P.J."/>
            <person name="Ram A.F."/>
            <person name="Ramon A."/>
            <person name="Rauscher S."/>
            <person name="Record E."/>
            <person name="Riano-Pachon D.M."/>
            <person name="Robert V."/>
            <person name="Roehrig J."/>
            <person name="Ruller R."/>
            <person name="Salamov A."/>
            <person name="Salih N.S."/>
            <person name="Samson R.A."/>
            <person name="Sandor E."/>
            <person name="Sanguinetti M."/>
            <person name="Schuetze T."/>
            <person name="Sepcic K."/>
            <person name="Shelest E."/>
            <person name="Sherlock G."/>
            <person name="Sophianopoulou V."/>
            <person name="Squina F.M."/>
            <person name="Sun H."/>
            <person name="Susca A."/>
            <person name="Todd R.B."/>
            <person name="Tsang A."/>
            <person name="Unkles S.E."/>
            <person name="van de Wiele N."/>
            <person name="van Rossen-Uffink D."/>
            <person name="Oliveira J.V."/>
            <person name="Vesth T.C."/>
            <person name="Visser J."/>
            <person name="Yu J.-H."/>
            <person name="Zhou M."/>
            <person name="Andersen M.R."/>
            <person name="Archer D.B."/>
            <person name="Baker S.E."/>
            <person name="Benoit I."/>
            <person name="Brakhage A.A."/>
            <person name="Braus G.H."/>
            <person name="Fischer R."/>
            <person name="Frisvad J.C."/>
            <person name="Goldman G.H."/>
            <person name="Houbraken J."/>
            <person name="Oakley B."/>
            <person name="Pocsi I."/>
            <person name="Scazzocchio C."/>
            <person name="Seiboth B."/>
            <person name="vanKuyk P.A."/>
            <person name="Wortman J."/>
            <person name="Dyer P.S."/>
            <person name="Grigoriev I.V."/>
        </authorList>
    </citation>
    <scope>NUCLEOTIDE SEQUENCE [LARGE SCALE GENOMIC DNA]</scope>
    <source>
        <strain evidence="4">ITEM 5010</strain>
    </source>
</reference>
<dbReference type="Proteomes" id="UP000188318">
    <property type="component" value="Unassembled WGS sequence"/>
</dbReference>
<dbReference type="Gene3D" id="1.10.405.10">
    <property type="entry name" value="Guanine Nucleotide Dissociation Inhibitor, domain 1"/>
    <property type="match status" value="1"/>
</dbReference>
<protein>
    <recommendedName>
        <fullName evidence="2">Rab proteins geranylgeranyltransferase</fullName>
    </recommendedName>
</protein>
<dbReference type="InterPro" id="IPR036188">
    <property type="entry name" value="FAD/NAD-bd_sf"/>
</dbReference>
<evidence type="ECO:0000256" key="1">
    <source>
        <dbReference type="ARBA" id="ARBA00005593"/>
    </source>
</evidence>
<accession>A0A1R3RG41</accession>
<dbReference type="Pfam" id="PF00996">
    <property type="entry name" value="GDI"/>
    <property type="match status" value="1"/>
</dbReference>
<dbReference type="OMA" id="HQYLEFQ"/>
<dbReference type="PIRSF" id="PIRSF037514">
    <property type="entry name" value="Rab_ger_ger_transf_A_fun"/>
    <property type="match status" value="1"/>
</dbReference>
<dbReference type="InterPro" id="IPR018203">
    <property type="entry name" value="GDP_dissociation_inhibitor"/>
</dbReference>
<dbReference type="InterPro" id="IPR017230">
    <property type="entry name" value="Mrs6"/>
</dbReference>
<dbReference type="GO" id="GO:0007264">
    <property type="term" value="P:small GTPase-mediated signal transduction"/>
    <property type="evidence" value="ECO:0007669"/>
    <property type="project" value="UniProtKB-UniRule"/>
</dbReference>
<dbReference type="STRING" id="602072.A0A1R3RG41"/>
<dbReference type="GO" id="GO:0005634">
    <property type="term" value="C:nucleus"/>
    <property type="evidence" value="ECO:0007669"/>
    <property type="project" value="TreeGrafter"/>
</dbReference>
<dbReference type="SUPFAM" id="SSF51905">
    <property type="entry name" value="FAD/NAD(P)-binding domain"/>
    <property type="match status" value="1"/>
</dbReference>
<dbReference type="EMBL" id="KV907504">
    <property type="protein sequence ID" value="OOF93443.1"/>
    <property type="molecule type" value="Genomic_DNA"/>
</dbReference>
<sequence>MESLADTPWDVTISGTGLAQSLLALALSRSGKNVLHVDRNPYYGGPEAAFSLQEAEEWAAKVNEETGELPFENASISSESSADPAGQLSASRAYTLSLSPQLIYARSQLLPTLVSSKVYRQLEFQAVGSWWLYKPEADDNNRLYRVPGSREDVFADDVISMKSKRTLMRFLRHLGQARQSGDLPDEMTSSLEEEGLTAPFPEYLATKFQVPAELHGPLLSLCLSQASPEQTSAQYAVPRIKRHLSSIGVFGAGFGALSVKWGGGSEIAQVGCRALAVGGGVYVLNTGVKSLEHPTEQEPSDDGRIRIQLTNDDLVKTRFVVGSNWDLPAEARLSPECDKVARSISVVSSSLASLFPVTAEGGPVPVGAIVVFPGSSLGCPDDSPPVYTVVHSSETGECPTGQSVIYSSVSIPGPEGQSMIESALQKLLQSAADPNVKVLWSLRYTQLGRNASHITGITCPSKNVICLPPASLDLAFDDSLIDMVKNAWELVMGDEATDHEFMKFEDREGAYDEE</sequence>
<dbReference type="OrthoDB" id="1923006at2759"/>
<name>A0A1R3RG41_ASPC5</name>
<dbReference type="GO" id="GO:0005829">
    <property type="term" value="C:cytosol"/>
    <property type="evidence" value="ECO:0007669"/>
    <property type="project" value="TreeGrafter"/>
</dbReference>
<dbReference type="PRINTS" id="PR00891">
    <property type="entry name" value="RABGDIREP"/>
</dbReference>
<gene>
    <name evidence="3" type="ORF">ASPCADRAFT_209393</name>
</gene>
<evidence type="ECO:0000256" key="2">
    <source>
        <dbReference type="PIRNR" id="PIRNR037514"/>
    </source>
</evidence>